<dbReference type="GO" id="GO:0005525">
    <property type="term" value="F:GTP binding"/>
    <property type="evidence" value="ECO:0007669"/>
    <property type="project" value="InterPro"/>
</dbReference>
<proteinExistence type="predicted"/>
<dbReference type="EMBL" id="KV427663">
    <property type="protein sequence ID" value="KZT01509.1"/>
    <property type="molecule type" value="Genomic_DNA"/>
</dbReference>
<reference evidence="4 5" key="1">
    <citation type="journal article" date="2016" name="Mol. Biol. Evol.">
        <title>Comparative Genomics of Early-Diverging Mushroom-Forming Fungi Provides Insights into the Origins of Lignocellulose Decay Capabilities.</title>
        <authorList>
            <person name="Nagy L.G."/>
            <person name="Riley R."/>
            <person name="Tritt A."/>
            <person name="Adam C."/>
            <person name="Daum C."/>
            <person name="Floudas D."/>
            <person name="Sun H."/>
            <person name="Yadav J.S."/>
            <person name="Pangilinan J."/>
            <person name="Larsson K.H."/>
            <person name="Matsuura K."/>
            <person name="Barry K."/>
            <person name="Labutti K."/>
            <person name="Kuo R."/>
            <person name="Ohm R.A."/>
            <person name="Bhattacharya S.S."/>
            <person name="Shirouzu T."/>
            <person name="Yoshinaga Y."/>
            <person name="Martin F.M."/>
            <person name="Grigoriev I.V."/>
            <person name="Hibbett D.S."/>
        </authorList>
    </citation>
    <scope>NUCLEOTIDE SEQUENCE [LARGE SCALE GENOMIC DNA]</scope>
    <source>
        <strain evidence="4 5">93-53</strain>
    </source>
</reference>
<dbReference type="STRING" id="1314785.A0A165BRA7"/>
<dbReference type="InParanoid" id="A0A165BRA7"/>
<dbReference type="GeneID" id="63819585"/>
<evidence type="ECO:0000256" key="2">
    <source>
        <dbReference type="SAM" id="MobiDB-lite"/>
    </source>
</evidence>
<dbReference type="CDD" id="cd00882">
    <property type="entry name" value="Ras_like_GTPase"/>
    <property type="match status" value="1"/>
</dbReference>
<feature type="region of interest" description="Disordered" evidence="2">
    <location>
        <begin position="313"/>
        <end position="332"/>
    </location>
</feature>
<name>A0A165BRA7_9APHY</name>
<dbReference type="RefSeq" id="XP_040759249.1">
    <property type="nucleotide sequence ID" value="XM_040902554.1"/>
</dbReference>
<keyword evidence="1" id="KW-0175">Coiled coil</keyword>
<dbReference type="GO" id="GO:0016787">
    <property type="term" value="F:hydrolase activity"/>
    <property type="evidence" value="ECO:0007669"/>
    <property type="project" value="UniProtKB-KW"/>
</dbReference>
<gene>
    <name evidence="4" type="ORF">LAESUDRAFT_457496</name>
</gene>
<evidence type="ECO:0000256" key="1">
    <source>
        <dbReference type="SAM" id="Coils"/>
    </source>
</evidence>
<feature type="region of interest" description="Disordered" evidence="2">
    <location>
        <begin position="1"/>
        <end position="39"/>
    </location>
</feature>
<dbReference type="AlphaFoldDB" id="A0A165BRA7"/>
<protein>
    <submittedName>
        <fullName evidence="4">p-loop containing nucleoside triphosphate hydrolase protein</fullName>
    </submittedName>
</protein>
<evidence type="ECO:0000259" key="3">
    <source>
        <dbReference type="Pfam" id="PF01926"/>
    </source>
</evidence>
<feature type="coiled-coil region" evidence="1">
    <location>
        <begin position="257"/>
        <end position="291"/>
    </location>
</feature>
<keyword evidence="4" id="KW-0378">Hydrolase</keyword>
<feature type="domain" description="G" evidence="3">
    <location>
        <begin position="49"/>
        <end position="123"/>
    </location>
</feature>
<evidence type="ECO:0000313" key="5">
    <source>
        <dbReference type="Proteomes" id="UP000076871"/>
    </source>
</evidence>
<dbReference type="SUPFAM" id="SSF52540">
    <property type="entry name" value="P-loop containing nucleoside triphosphate hydrolases"/>
    <property type="match status" value="1"/>
</dbReference>
<dbReference type="InterPro" id="IPR006073">
    <property type="entry name" value="GTP-bd"/>
</dbReference>
<dbReference type="OrthoDB" id="8954335at2759"/>
<dbReference type="InterPro" id="IPR027417">
    <property type="entry name" value="P-loop_NTPase"/>
</dbReference>
<dbReference type="Proteomes" id="UP000076871">
    <property type="component" value="Unassembled WGS sequence"/>
</dbReference>
<keyword evidence="5" id="KW-1185">Reference proteome</keyword>
<sequence>MGASGTRVSFTFDHPRTKVPRPNAHIAPRDKMPNSTMKTKVGKRKSTVILVMGPTGAGKTTFINLASGSKLRVGKGLESTTTRMELSKPFKLDGHDIALVDTPGFDDTMRSDAEILTIIAAYLSYEFLKNTRLVGVIYLHRISDNRMGGIALRNFRMFVALCGRMALPNAAIVLNMWNEVDPEVALRREEELVSKDIFFKPAIDAGASVFHHDNGSSSAEEIIRHMSSRRPIALAIQIELVKQRKPLRDTAAGMALLGDLAEKQRKNEEQLRHMQEEINDALARQDEDDREELEQAHRRLDGIRRRIDEDSRHIQTFDNPTGGRPAVIRPVPFSTSPLSSQLALPSLSASESQSAPTGLFDTPSFPGAFHVGSTHRMMKRRAILCCCIQ</sequence>
<evidence type="ECO:0000313" key="4">
    <source>
        <dbReference type="EMBL" id="KZT01509.1"/>
    </source>
</evidence>
<dbReference type="Pfam" id="PF01926">
    <property type="entry name" value="MMR_HSR1"/>
    <property type="match status" value="1"/>
</dbReference>
<accession>A0A165BRA7</accession>
<organism evidence="4 5">
    <name type="scientific">Laetiporus sulphureus 93-53</name>
    <dbReference type="NCBI Taxonomy" id="1314785"/>
    <lineage>
        <taxon>Eukaryota</taxon>
        <taxon>Fungi</taxon>
        <taxon>Dikarya</taxon>
        <taxon>Basidiomycota</taxon>
        <taxon>Agaricomycotina</taxon>
        <taxon>Agaricomycetes</taxon>
        <taxon>Polyporales</taxon>
        <taxon>Laetiporus</taxon>
    </lineage>
</organism>
<dbReference type="Gene3D" id="3.40.50.300">
    <property type="entry name" value="P-loop containing nucleotide triphosphate hydrolases"/>
    <property type="match status" value="1"/>
</dbReference>